<feature type="region of interest" description="Disordered" evidence="14">
    <location>
        <begin position="694"/>
        <end position="714"/>
    </location>
</feature>
<dbReference type="GO" id="GO:0005940">
    <property type="term" value="C:septin ring"/>
    <property type="evidence" value="ECO:0007669"/>
    <property type="project" value="UniProtKB-ARBA"/>
</dbReference>
<keyword evidence="8 16" id="KW-0418">Kinase</keyword>
<keyword evidence="13" id="KW-0175">Coiled coil</keyword>
<proteinExistence type="inferred from homology"/>
<dbReference type="SUPFAM" id="SSF56112">
    <property type="entry name" value="Protein kinase-like (PK-like)"/>
    <property type="match status" value="1"/>
</dbReference>
<evidence type="ECO:0000256" key="12">
    <source>
        <dbReference type="PROSITE-ProRule" id="PRU10141"/>
    </source>
</evidence>
<dbReference type="PROSITE" id="PS50011">
    <property type="entry name" value="PROTEIN_KINASE_DOM"/>
    <property type="match status" value="1"/>
</dbReference>
<feature type="coiled-coil region" evidence="13">
    <location>
        <begin position="586"/>
        <end position="613"/>
    </location>
</feature>
<dbReference type="InterPro" id="IPR031850">
    <property type="entry name" value="Fungal_KA1_dom"/>
</dbReference>
<feature type="region of interest" description="Disordered" evidence="14">
    <location>
        <begin position="389"/>
        <end position="470"/>
    </location>
</feature>
<evidence type="ECO:0000256" key="14">
    <source>
        <dbReference type="SAM" id="MobiDB-lite"/>
    </source>
</evidence>
<dbReference type="InterPro" id="IPR011009">
    <property type="entry name" value="Kinase-like_dom_sf"/>
</dbReference>
<dbReference type="Gene3D" id="3.30.310.220">
    <property type="entry name" value="Fungal kinase associated-1 domain"/>
    <property type="match status" value="1"/>
</dbReference>
<feature type="region of interest" description="Disordered" evidence="14">
    <location>
        <begin position="551"/>
        <end position="578"/>
    </location>
</feature>
<keyword evidence="6" id="KW-0808">Transferase</keyword>
<dbReference type="GO" id="GO:0035556">
    <property type="term" value="P:intracellular signal transduction"/>
    <property type="evidence" value="ECO:0007669"/>
    <property type="project" value="TreeGrafter"/>
</dbReference>
<evidence type="ECO:0000313" key="17">
    <source>
        <dbReference type="Proteomes" id="UP000013776"/>
    </source>
</evidence>
<dbReference type="SMART" id="SM00220">
    <property type="entry name" value="S_TKc"/>
    <property type="match status" value="1"/>
</dbReference>
<keyword evidence="9 12" id="KW-0067">ATP-binding</keyword>
<feature type="compositionally biased region" description="Low complexity" evidence="14">
    <location>
        <begin position="456"/>
        <end position="470"/>
    </location>
</feature>
<evidence type="ECO:0000256" key="7">
    <source>
        <dbReference type="ARBA" id="ARBA00022741"/>
    </source>
</evidence>
<dbReference type="PANTHER" id="PTHR24346:SF110">
    <property type="entry name" value="NON-SPECIFIC SERINE_THREONINE PROTEIN KINASE"/>
    <property type="match status" value="1"/>
</dbReference>
<dbReference type="InterPro" id="IPR008271">
    <property type="entry name" value="Ser/Thr_kinase_AS"/>
</dbReference>
<comment type="subcellular location">
    <subcellularLocation>
        <location evidence="1">Bud neck</location>
    </subcellularLocation>
</comment>
<gene>
    <name evidence="16" type="ORF">TAPDE_000823</name>
</gene>
<dbReference type="Pfam" id="PF00069">
    <property type="entry name" value="Pkinase"/>
    <property type="match status" value="1"/>
</dbReference>
<feature type="compositionally biased region" description="Basic and acidic residues" evidence="14">
    <location>
        <begin position="566"/>
        <end position="576"/>
    </location>
</feature>
<dbReference type="PANTHER" id="PTHR24346">
    <property type="entry name" value="MAP/MICROTUBULE AFFINITY-REGULATING KINASE"/>
    <property type="match status" value="1"/>
</dbReference>
<comment type="catalytic activity">
    <reaction evidence="11">
        <text>L-seryl-[protein] + ATP = O-phospho-L-seryl-[protein] + ADP + H(+)</text>
        <dbReference type="Rhea" id="RHEA:17989"/>
        <dbReference type="Rhea" id="RHEA-COMP:9863"/>
        <dbReference type="Rhea" id="RHEA-COMP:11604"/>
        <dbReference type="ChEBI" id="CHEBI:15378"/>
        <dbReference type="ChEBI" id="CHEBI:29999"/>
        <dbReference type="ChEBI" id="CHEBI:30616"/>
        <dbReference type="ChEBI" id="CHEBI:83421"/>
        <dbReference type="ChEBI" id="CHEBI:456216"/>
        <dbReference type="EC" id="2.7.11.1"/>
    </reaction>
</comment>
<keyword evidence="17" id="KW-1185">Reference proteome</keyword>
<reference evidence="16 17" key="1">
    <citation type="journal article" date="2013" name="MBio">
        <title>Genome sequencing of the plant pathogen Taphrina deformans, the causal agent of peach leaf curl.</title>
        <authorList>
            <person name="Cisse O.H."/>
            <person name="Almeida J.M.G.C.F."/>
            <person name="Fonseca A."/>
            <person name="Kumar A.A."/>
            <person name="Salojaervi J."/>
            <person name="Overmyer K."/>
            <person name="Hauser P.M."/>
            <person name="Pagni M."/>
        </authorList>
    </citation>
    <scope>NUCLEOTIDE SEQUENCE [LARGE SCALE GENOMIC DNA]</scope>
    <source>
        <strain evidence="17">PYCC 5710 / ATCC 11124 / CBS 356.35 / IMI 108563 / JCM 9778 / NBRC 8474</strain>
    </source>
</reference>
<feature type="compositionally biased region" description="Polar residues" evidence="14">
    <location>
        <begin position="428"/>
        <end position="437"/>
    </location>
</feature>
<protein>
    <recommendedName>
        <fullName evidence="3">non-specific serine/threonine protein kinase</fullName>
        <ecNumber evidence="3">2.7.11.1</ecNumber>
    </recommendedName>
</protein>
<dbReference type="FunFam" id="1.10.510.10:FF:000394">
    <property type="entry name" value="Serine/threonine-protein kinase HSL1"/>
    <property type="match status" value="1"/>
</dbReference>
<dbReference type="Gene3D" id="1.10.510.10">
    <property type="entry name" value="Transferase(Phosphotransferase) domain 1"/>
    <property type="match status" value="1"/>
</dbReference>
<sequence length="931" mass="103959">MAQRPRPLPVQADKRVSQVSQVSEFSVNSNGSDAKRHKAYIGPWRLGKTLGLGSSGRVRLAKHVVTGKLAAIKIVPKVTALTVRKDKKGRPQERVGGLPYGIEREVIIMKLIEHPHVMRLYDVWENKGELYLVLEYVEGGELFDYLVQRRFLPEDEAVDYIQQIITAVDYCHRFNICHRDLKPENLLLDKNRRIKVADFGMAALEPSGQLLQTACGSPHYASPEIVSGKNYHGGPSDIWSCGVILFALLTGHLPFDDEDISKLLMKVKKGAFVMHKSLSPEAKDLLWRMMDPDPVRRIKTEEILAHPLLLKYKRTRGPRLPRAPTYQELGRPVNSVEDIDREILRNLQTLWRGAPKELIIQKLLAPEPNSEKTFYLLLLKYRHDRLEDYGGDEVPQPKLPKSASRRSVRSVQSKKSASSRKGHHKSASRGSKMSAASSHRRGISFGASKKRPRDNVPSVPTTTATSLAPATVDHGITNYALPRRESPSKRLAPISSVKLPLEDETTRKMSAEFSQFLDLAFNTSTSPTSVLEDPETYQARALPRIPFDALSIPRPNSTEPSASAKVDQKQRAHKSAEVAAPLPRIFEEERDRYADAEEEIQRAAAAAAAAQEDQTRRPKAIKGYSYPARPRAALGELSANSVARQGNASSAAAAAMRNYPSKSTVDKDSQRVSSLEHQGTVKTASAGRRFFSAPTQYRRNNENAGEEVEQTAPKKSWFGRKMSILRSDKTASAAATPQFELAPPLNHSSPPGHPTNNPSQLAARRVAPPPPRINLHNETQQRVTSPEFIHPSAFTPSPVATKQGFFARMLGVKPANRFVHTTYNPPNLQREIVDSLKRWERNSLGIKVVEDDRRTRVIRGRLANHNALSLKAVRFKIELRPFENGSEAIFSLEKGANSSFNRVADEFEKMFRSSNVFVELRGPSRMSAYAL</sequence>
<dbReference type="EC" id="2.7.11.1" evidence="3"/>
<dbReference type="EMBL" id="CAHR02000026">
    <property type="protein sequence ID" value="CCG81124.1"/>
    <property type="molecule type" value="Genomic_DNA"/>
</dbReference>
<evidence type="ECO:0000256" key="1">
    <source>
        <dbReference type="ARBA" id="ARBA00004266"/>
    </source>
</evidence>
<dbReference type="GO" id="GO:0004674">
    <property type="term" value="F:protein serine/threonine kinase activity"/>
    <property type="evidence" value="ECO:0007669"/>
    <property type="project" value="UniProtKB-KW"/>
</dbReference>
<dbReference type="Proteomes" id="UP000013776">
    <property type="component" value="Unassembled WGS sequence"/>
</dbReference>
<dbReference type="CDD" id="cd14081">
    <property type="entry name" value="STKc_BRSK1_2"/>
    <property type="match status" value="1"/>
</dbReference>
<comment type="similarity">
    <text evidence="2">Belongs to the protein kinase superfamily. CAMK Ser/Thr protein kinase family. NIM1 subfamily.</text>
</comment>
<keyword evidence="4 16" id="KW-0723">Serine/threonine-protein kinase</keyword>
<accession>R4XA28</accession>
<comment type="catalytic activity">
    <reaction evidence="10">
        <text>L-threonyl-[protein] + ATP = O-phospho-L-threonyl-[protein] + ADP + H(+)</text>
        <dbReference type="Rhea" id="RHEA:46608"/>
        <dbReference type="Rhea" id="RHEA-COMP:11060"/>
        <dbReference type="Rhea" id="RHEA-COMP:11605"/>
        <dbReference type="ChEBI" id="CHEBI:15378"/>
        <dbReference type="ChEBI" id="CHEBI:30013"/>
        <dbReference type="ChEBI" id="CHEBI:30616"/>
        <dbReference type="ChEBI" id="CHEBI:61977"/>
        <dbReference type="ChEBI" id="CHEBI:456216"/>
        <dbReference type="EC" id="2.7.11.1"/>
    </reaction>
</comment>
<evidence type="ECO:0000256" key="2">
    <source>
        <dbReference type="ARBA" id="ARBA00010791"/>
    </source>
</evidence>
<evidence type="ECO:0000313" key="16">
    <source>
        <dbReference type="EMBL" id="CCG81124.1"/>
    </source>
</evidence>
<evidence type="ECO:0000256" key="11">
    <source>
        <dbReference type="ARBA" id="ARBA00048679"/>
    </source>
</evidence>
<evidence type="ECO:0000256" key="13">
    <source>
        <dbReference type="SAM" id="Coils"/>
    </source>
</evidence>
<dbReference type="InterPro" id="IPR000719">
    <property type="entry name" value="Prot_kinase_dom"/>
</dbReference>
<dbReference type="GO" id="GO:0005935">
    <property type="term" value="C:cellular bud neck"/>
    <property type="evidence" value="ECO:0007669"/>
    <property type="project" value="UniProtKB-SubCell"/>
</dbReference>
<dbReference type="InterPro" id="IPR043024">
    <property type="entry name" value="KA1_sf_fungal"/>
</dbReference>
<dbReference type="PROSITE" id="PS00108">
    <property type="entry name" value="PROTEIN_KINASE_ST"/>
    <property type="match status" value="1"/>
</dbReference>
<feature type="compositionally biased region" description="Basic residues" evidence="14">
    <location>
        <begin position="417"/>
        <end position="427"/>
    </location>
</feature>
<evidence type="ECO:0000256" key="9">
    <source>
        <dbReference type="ARBA" id="ARBA00022840"/>
    </source>
</evidence>
<evidence type="ECO:0000256" key="3">
    <source>
        <dbReference type="ARBA" id="ARBA00012513"/>
    </source>
</evidence>
<dbReference type="PROSITE" id="PS00107">
    <property type="entry name" value="PROTEIN_KINASE_ATP"/>
    <property type="match status" value="1"/>
</dbReference>
<feature type="compositionally biased region" description="Basic residues" evidence="14">
    <location>
        <begin position="438"/>
        <end position="452"/>
    </location>
</feature>
<keyword evidence="7 12" id="KW-0547">Nucleotide-binding</keyword>
<dbReference type="Pfam" id="PF16797">
    <property type="entry name" value="Fungal_KA1"/>
    <property type="match status" value="1"/>
</dbReference>
<dbReference type="GO" id="GO:0005524">
    <property type="term" value="F:ATP binding"/>
    <property type="evidence" value="ECO:0007669"/>
    <property type="project" value="UniProtKB-UniRule"/>
</dbReference>
<evidence type="ECO:0000259" key="15">
    <source>
        <dbReference type="PROSITE" id="PS50011"/>
    </source>
</evidence>
<feature type="region of interest" description="Disordered" evidence="14">
    <location>
        <begin position="741"/>
        <end position="783"/>
    </location>
</feature>
<feature type="domain" description="Protein kinase" evidence="15">
    <location>
        <begin position="44"/>
        <end position="309"/>
    </location>
</feature>
<name>R4XA28_TAPDE</name>
<comment type="caution">
    <text evidence="16">The sequence shown here is derived from an EMBL/GenBank/DDBJ whole genome shotgun (WGS) entry which is preliminary data.</text>
</comment>
<evidence type="ECO:0000256" key="4">
    <source>
        <dbReference type="ARBA" id="ARBA00022527"/>
    </source>
</evidence>
<dbReference type="InterPro" id="IPR017441">
    <property type="entry name" value="Protein_kinase_ATP_BS"/>
</dbReference>
<evidence type="ECO:0000256" key="8">
    <source>
        <dbReference type="ARBA" id="ARBA00022777"/>
    </source>
</evidence>
<dbReference type="OrthoDB" id="504170at2759"/>
<feature type="compositionally biased region" description="Polar residues" evidence="14">
    <location>
        <begin position="746"/>
        <end position="760"/>
    </location>
</feature>
<evidence type="ECO:0000256" key="5">
    <source>
        <dbReference type="ARBA" id="ARBA00022553"/>
    </source>
</evidence>
<keyword evidence="5" id="KW-0597">Phosphoprotein</keyword>
<dbReference type="AlphaFoldDB" id="R4XA28"/>
<dbReference type="STRING" id="1097556.R4XA28"/>
<evidence type="ECO:0000256" key="10">
    <source>
        <dbReference type="ARBA" id="ARBA00047899"/>
    </source>
</evidence>
<evidence type="ECO:0000256" key="6">
    <source>
        <dbReference type="ARBA" id="ARBA00022679"/>
    </source>
</evidence>
<organism evidence="16 17">
    <name type="scientific">Taphrina deformans (strain PYCC 5710 / ATCC 11124 / CBS 356.35 / IMI 108563 / JCM 9778 / NBRC 8474)</name>
    <name type="common">Peach leaf curl fungus</name>
    <name type="synonym">Lalaria deformans</name>
    <dbReference type="NCBI Taxonomy" id="1097556"/>
    <lineage>
        <taxon>Eukaryota</taxon>
        <taxon>Fungi</taxon>
        <taxon>Dikarya</taxon>
        <taxon>Ascomycota</taxon>
        <taxon>Taphrinomycotina</taxon>
        <taxon>Taphrinomycetes</taxon>
        <taxon>Taphrinales</taxon>
        <taxon>Taphrinaceae</taxon>
        <taxon>Taphrina</taxon>
    </lineage>
</organism>
<dbReference type="VEuPathDB" id="FungiDB:TAPDE_000823"/>
<dbReference type="eggNOG" id="KOG0588">
    <property type="taxonomic scope" value="Eukaryota"/>
</dbReference>
<feature type="binding site" evidence="12">
    <location>
        <position position="73"/>
    </location>
    <ligand>
        <name>ATP</name>
        <dbReference type="ChEBI" id="CHEBI:30616"/>
    </ligand>
</feature>